<gene>
    <name evidence="6" type="primary">LOC106555633</name>
</gene>
<dbReference type="GO" id="GO:0016787">
    <property type="term" value="F:hydrolase activity"/>
    <property type="evidence" value="ECO:0007669"/>
    <property type="project" value="UniProtKB-KW"/>
</dbReference>
<dbReference type="GO" id="GO:0006289">
    <property type="term" value="P:nucleotide-excision repair"/>
    <property type="evidence" value="ECO:0007669"/>
    <property type="project" value="TreeGrafter"/>
</dbReference>
<feature type="domain" description="Helicase ATP-binding" evidence="4">
    <location>
        <begin position="11"/>
        <end position="208"/>
    </location>
</feature>
<dbReference type="RefSeq" id="XP_013929997.1">
    <property type="nucleotide sequence ID" value="XM_014074522.1"/>
</dbReference>
<dbReference type="SUPFAM" id="SSF52540">
    <property type="entry name" value="P-loop containing nucleoside triphosphate hydrolases"/>
    <property type="match status" value="1"/>
</dbReference>
<name>A0A6I9Z095_9SAUR</name>
<dbReference type="Gene3D" id="3.40.50.300">
    <property type="entry name" value="P-loop containing nucleotide triphosphate hydrolases"/>
    <property type="match status" value="1"/>
</dbReference>
<reference evidence="6" key="1">
    <citation type="submission" date="2025-08" db="UniProtKB">
        <authorList>
            <consortium name="RefSeq"/>
        </authorList>
    </citation>
    <scope>IDENTIFICATION</scope>
    <source>
        <tissue evidence="6">Skeletal muscle</tissue>
    </source>
</reference>
<evidence type="ECO:0000259" key="4">
    <source>
        <dbReference type="PROSITE" id="PS51193"/>
    </source>
</evidence>
<dbReference type="GeneID" id="106555633"/>
<dbReference type="PANTHER" id="PTHR11472:SF47">
    <property type="entry name" value="FANCONI ANEMIA GROUP J PROTEIN"/>
    <property type="match status" value="1"/>
</dbReference>
<keyword evidence="3" id="KW-0067">ATP-binding</keyword>
<proteinExistence type="predicted"/>
<dbReference type="GO" id="GO:1990918">
    <property type="term" value="P:double-strand break repair involved in meiotic recombination"/>
    <property type="evidence" value="ECO:0007669"/>
    <property type="project" value="TreeGrafter"/>
</dbReference>
<evidence type="ECO:0000256" key="3">
    <source>
        <dbReference type="ARBA" id="ARBA00022840"/>
    </source>
</evidence>
<dbReference type="InterPro" id="IPR014013">
    <property type="entry name" value="Helic_SF1/SF2_ATP-bd_DinG/Rad3"/>
</dbReference>
<dbReference type="InterPro" id="IPR045028">
    <property type="entry name" value="DinG/Rad3-like"/>
</dbReference>
<dbReference type="PANTHER" id="PTHR11472">
    <property type="entry name" value="DNA REPAIR DEAD HELICASE RAD3/XP-D SUBFAMILY MEMBER"/>
    <property type="match status" value="1"/>
</dbReference>
<accession>A0A6I9Z095</accession>
<dbReference type="PROSITE" id="PS51193">
    <property type="entry name" value="HELICASE_ATP_BIND_2"/>
    <property type="match status" value="1"/>
</dbReference>
<dbReference type="Proteomes" id="UP000504617">
    <property type="component" value="Unplaced"/>
</dbReference>
<dbReference type="KEGG" id="tsr:106555633"/>
<dbReference type="GO" id="GO:0005634">
    <property type="term" value="C:nucleus"/>
    <property type="evidence" value="ECO:0007669"/>
    <property type="project" value="TreeGrafter"/>
</dbReference>
<protein>
    <submittedName>
        <fullName evidence="6">Fanconi anemia group J protein-like</fullName>
    </submittedName>
</protein>
<dbReference type="InterPro" id="IPR027417">
    <property type="entry name" value="P-loop_NTPase"/>
</dbReference>
<keyword evidence="5" id="KW-1185">Reference proteome</keyword>
<organism evidence="5 6">
    <name type="scientific">Thamnophis sirtalis</name>
    <dbReference type="NCBI Taxonomy" id="35019"/>
    <lineage>
        <taxon>Eukaryota</taxon>
        <taxon>Metazoa</taxon>
        <taxon>Chordata</taxon>
        <taxon>Craniata</taxon>
        <taxon>Vertebrata</taxon>
        <taxon>Euteleostomi</taxon>
        <taxon>Lepidosauria</taxon>
        <taxon>Squamata</taxon>
        <taxon>Bifurcata</taxon>
        <taxon>Unidentata</taxon>
        <taxon>Episquamata</taxon>
        <taxon>Toxicofera</taxon>
        <taxon>Serpentes</taxon>
        <taxon>Colubroidea</taxon>
        <taxon>Colubridae</taxon>
        <taxon>Natricinae</taxon>
        <taxon>Thamnophis</taxon>
    </lineage>
</organism>
<dbReference type="OrthoDB" id="19182at2759"/>
<evidence type="ECO:0000313" key="5">
    <source>
        <dbReference type="Proteomes" id="UP000504617"/>
    </source>
</evidence>
<keyword evidence="2" id="KW-0378">Hydrolase</keyword>
<keyword evidence="1" id="KW-0547">Nucleotide-binding</keyword>
<dbReference type="AlphaFoldDB" id="A0A6I9Z095"/>
<dbReference type="GO" id="GO:0005524">
    <property type="term" value="F:ATP binding"/>
    <property type="evidence" value="ECO:0007669"/>
    <property type="project" value="UniProtKB-KW"/>
</dbReference>
<dbReference type="GO" id="GO:0003678">
    <property type="term" value="F:DNA helicase activity"/>
    <property type="evidence" value="ECO:0007669"/>
    <property type="project" value="TreeGrafter"/>
</dbReference>
<evidence type="ECO:0000313" key="6">
    <source>
        <dbReference type="RefSeq" id="XP_013929997.1"/>
    </source>
</evidence>
<evidence type="ECO:0000256" key="1">
    <source>
        <dbReference type="ARBA" id="ARBA00022741"/>
    </source>
</evidence>
<sequence length="208" mass="22626">MALRRSEYTIGGVKILFPCKAYPSQLAMMNAIVKGLSSKQHCLLESPTGSGKSLALLCSALAWQQSLYEKPLDDLCSKESKKTEILKLCRCPCHAKLSGRDAEGDCQTTSSFFPSYATETSPGGGSSSTHKESVSPITLASKLSAKQQASFYEDDDSDSDFKVERKRIRSLETEQQWWLFAVTSSLEAQWLNDAEDGLCSSGSSPSTG</sequence>
<evidence type="ECO:0000256" key="2">
    <source>
        <dbReference type="ARBA" id="ARBA00022801"/>
    </source>
</evidence>